<accession>A0A6G7WK13</accession>
<dbReference type="RefSeq" id="WP_166063616.1">
    <property type="nucleotide sequence ID" value="NZ_CP049889.1"/>
</dbReference>
<keyword evidence="6" id="KW-0862">Zinc</keyword>
<protein>
    <submittedName>
        <fullName evidence="9">Dipeptidase PepV</fullName>
    </submittedName>
</protein>
<dbReference type="PROSITE" id="PS00759">
    <property type="entry name" value="ARGE_DAPE_CPG2_2"/>
    <property type="match status" value="1"/>
</dbReference>
<comment type="cofactor">
    <cofactor evidence="1">
        <name>Zn(2+)</name>
        <dbReference type="ChEBI" id="CHEBI:29105"/>
    </cofactor>
</comment>
<evidence type="ECO:0000256" key="4">
    <source>
        <dbReference type="ARBA" id="ARBA00022723"/>
    </source>
</evidence>
<dbReference type="AlphaFoldDB" id="A0A6G7WK13"/>
<proteinExistence type="inferred from homology"/>
<dbReference type="NCBIfam" id="TIGR01887">
    <property type="entry name" value="dipeptidaselike"/>
    <property type="match status" value="1"/>
</dbReference>
<evidence type="ECO:0000256" key="8">
    <source>
        <dbReference type="ARBA" id="ARBA00023049"/>
    </source>
</evidence>
<dbReference type="Gene3D" id="3.40.630.10">
    <property type="entry name" value="Zn peptidases"/>
    <property type="match status" value="1"/>
</dbReference>
<dbReference type="GO" id="GO:0008777">
    <property type="term" value="F:acetylornithine deacetylase activity"/>
    <property type="evidence" value="ECO:0007669"/>
    <property type="project" value="TreeGrafter"/>
</dbReference>
<dbReference type="CDD" id="cd03888">
    <property type="entry name" value="M20_PepV"/>
    <property type="match status" value="1"/>
</dbReference>
<dbReference type="NCBIfam" id="NF005591">
    <property type="entry name" value="PRK07318.1"/>
    <property type="match status" value="1"/>
</dbReference>
<dbReference type="Pfam" id="PF01546">
    <property type="entry name" value="Peptidase_M20"/>
    <property type="match status" value="1"/>
</dbReference>
<reference evidence="9 10" key="1">
    <citation type="journal article" date="2017" name="Int. J. Syst. Evol. Microbiol.">
        <title>Jeotgalibaca porci sp. nov. and Jeotgalibaca arthritidis sp. nov., isolated from pigs, and emended description of the genus Jeotgalibaca.</title>
        <authorList>
            <person name="Zamora L."/>
            <person name="Perez-Sancho M."/>
            <person name="Dominguez L."/>
            <person name="Fernandez-Garayzabal J.F."/>
            <person name="Vela A.I."/>
        </authorList>
    </citation>
    <scope>NUCLEOTIDE SEQUENCE [LARGE SCALE GENOMIC DNA]</scope>
    <source>
        <strain evidence="9 10">CCUG 69148</strain>
    </source>
</reference>
<dbReference type="SUPFAM" id="SSF53187">
    <property type="entry name" value="Zn-dependent exopeptidases"/>
    <property type="match status" value="1"/>
</dbReference>
<dbReference type="InterPro" id="IPR050072">
    <property type="entry name" value="Peptidase_M20A"/>
</dbReference>
<dbReference type="InterPro" id="IPR036264">
    <property type="entry name" value="Bact_exopeptidase_dim_dom"/>
</dbReference>
<dbReference type="GO" id="GO:0006508">
    <property type="term" value="P:proteolysis"/>
    <property type="evidence" value="ECO:0007669"/>
    <property type="project" value="UniProtKB-KW"/>
</dbReference>
<dbReference type="InterPro" id="IPR002933">
    <property type="entry name" value="Peptidase_M20"/>
</dbReference>
<gene>
    <name evidence="9" type="primary">pepV</name>
    <name evidence="9" type="ORF">G7058_11275</name>
</gene>
<keyword evidence="8" id="KW-0482">Metalloprotease</keyword>
<evidence type="ECO:0000313" key="9">
    <source>
        <dbReference type="EMBL" id="QIK52582.1"/>
    </source>
</evidence>
<dbReference type="InterPro" id="IPR001261">
    <property type="entry name" value="ArgE/DapE_CS"/>
</dbReference>
<dbReference type="EMBL" id="CP049889">
    <property type="protein sequence ID" value="QIK52582.1"/>
    <property type="molecule type" value="Genomic_DNA"/>
</dbReference>
<evidence type="ECO:0000256" key="1">
    <source>
        <dbReference type="ARBA" id="ARBA00001947"/>
    </source>
</evidence>
<evidence type="ECO:0000256" key="6">
    <source>
        <dbReference type="ARBA" id="ARBA00022833"/>
    </source>
</evidence>
<dbReference type="InterPro" id="IPR011291">
    <property type="entry name" value="Pept_M20A_peptidaseV"/>
</dbReference>
<evidence type="ECO:0000256" key="2">
    <source>
        <dbReference type="ARBA" id="ARBA00006247"/>
    </source>
</evidence>
<dbReference type="GO" id="GO:0008270">
    <property type="term" value="F:zinc ion binding"/>
    <property type="evidence" value="ECO:0007669"/>
    <property type="project" value="InterPro"/>
</dbReference>
<keyword evidence="10" id="KW-1185">Reference proteome</keyword>
<dbReference type="GeneID" id="94553870"/>
<keyword evidence="5" id="KW-0378">Hydrolase</keyword>
<dbReference type="GO" id="GO:0006526">
    <property type="term" value="P:L-arginine biosynthetic process"/>
    <property type="evidence" value="ECO:0007669"/>
    <property type="project" value="TreeGrafter"/>
</dbReference>
<sequence length="467" mass="50816">MEINWTKEVEARKEALLEDLFTILKVDSVRDDAKATPEMPVGPGPKEALEAFLQIGERDGFITKNVGNLAGHIEYGAGEELMGVFGHVDVVPTGTGWDTDPFEPVIKDNRVYARGSSDDKGPSMAAYYAIKIIRDLGLPVSKRVRMIIGTDEESGWQCMDHYLQHEELPDFGFSPDADFPIINGEKGNQSLYVRFRNDLAGGKNQLISFDAGLRENMVPQDATVVFTSLEADKIQTALEAFLATHPVKATLSTEGDVVTIEMVGKSAHGMNPAAGINAGTYLAVFLNQFNFGGDAAKFFSLITDFIHLEFTADKLGLAYTDKVMGELTMNAGVFTFTVEEGGQIALNFRYPTGVSAEGLEINLESALSQYGITIAKGGLGKEPHYVPADDPLVQTLLAVYEKHTGLKGSERSIGGGTYGRLLKRGVAYGALFPDSIDTMHQANEFLALDDLFRATAIYADAIYELIK</sequence>
<dbReference type="SUPFAM" id="SSF55031">
    <property type="entry name" value="Bacterial exopeptidase dimerisation domain"/>
    <property type="match status" value="1"/>
</dbReference>
<evidence type="ECO:0000256" key="5">
    <source>
        <dbReference type="ARBA" id="ARBA00022801"/>
    </source>
</evidence>
<dbReference type="NCBIfam" id="TIGR01886">
    <property type="entry name" value="dipeptidase"/>
    <property type="match status" value="1"/>
</dbReference>
<evidence type="ECO:0000256" key="3">
    <source>
        <dbReference type="ARBA" id="ARBA00022670"/>
    </source>
</evidence>
<keyword evidence="4" id="KW-0479">Metal-binding</keyword>
<evidence type="ECO:0000256" key="7">
    <source>
        <dbReference type="ARBA" id="ARBA00022997"/>
    </source>
</evidence>
<dbReference type="Gene3D" id="3.30.70.360">
    <property type="match status" value="2"/>
</dbReference>
<dbReference type="InterPro" id="IPR010964">
    <property type="entry name" value="M20A_pepV-rel"/>
</dbReference>
<evidence type="ECO:0000313" key="10">
    <source>
        <dbReference type="Proteomes" id="UP000501830"/>
    </source>
</evidence>
<dbReference type="Proteomes" id="UP000501830">
    <property type="component" value="Chromosome"/>
</dbReference>
<dbReference type="PANTHER" id="PTHR43808:SF31">
    <property type="entry name" value="N-ACETYL-L-CITRULLINE DEACETYLASE"/>
    <property type="match status" value="1"/>
</dbReference>
<keyword evidence="7" id="KW-0224">Dipeptidase</keyword>
<dbReference type="PANTHER" id="PTHR43808">
    <property type="entry name" value="ACETYLORNITHINE DEACETYLASE"/>
    <property type="match status" value="1"/>
</dbReference>
<dbReference type="KEGG" id="jpo:G7058_11275"/>
<dbReference type="GO" id="GO:0016805">
    <property type="term" value="F:dipeptidase activity"/>
    <property type="evidence" value="ECO:0007669"/>
    <property type="project" value="UniProtKB-KW"/>
</dbReference>
<dbReference type="GO" id="GO:0008237">
    <property type="term" value="F:metallopeptidase activity"/>
    <property type="evidence" value="ECO:0007669"/>
    <property type="project" value="UniProtKB-KW"/>
</dbReference>
<comment type="similarity">
    <text evidence="2">Belongs to the peptidase M20A family.</text>
</comment>
<organism evidence="9 10">
    <name type="scientific">Jeotgalibaca porci</name>
    <dbReference type="NCBI Taxonomy" id="1868793"/>
    <lineage>
        <taxon>Bacteria</taxon>
        <taxon>Bacillati</taxon>
        <taxon>Bacillota</taxon>
        <taxon>Bacilli</taxon>
        <taxon>Lactobacillales</taxon>
        <taxon>Carnobacteriaceae</taxon>
        <taxon>Jeotgalibaca</taxon>
    </lineage>
</organism>
<keyword evidence="3" id="KW-0645">Protease</keyword>
<name>A0A6G7WK13_9LACT</name>